<organism evidence="1 2">
    <name type="scientific">Papilio machaon</name>
    <name type="common">Old World swallowtail butterfly</name>
    <dbReference type="NCBI Taxonomy" id="76193"/>
    <lineage>
        <taxon>Eukaryota</taxon>
        <taxon>Metazoa</taxon>
        <taxon>Ecdysozoa</taxon>
        <taxon>Arthropoda</taxon>
        <taxon>Hexapoda</taxon>
        <taxon>Insecta</taxon>
        <taxon>Pterygota</taxon>
        <taxon>Neoptera</taxon>
        <taxon>Endopterygota</taxon>
        <taxon>Lepidoptera</taxon>
        <taxon>Glossata</taxon>
        <taxon>Ditrysia</taxon>
        <taxon>Papilionoidea</taxon>
        <taxon>Papilionidae</taxon>
        <taxon>Papilioninae</taxon>
        <taxon>Papilio</taxon>
    </lineage>
</organism>
<gene>
    <name evidence="1" type="ORF">RR48_05004</name>
</gene>
<keyword evidence="2" id="KW-1185">Reference proteome</keyword>
<dbReference type="InParanoid" id="A0A0N1I7I7"/>
<protein>
    <submittedName>
        <fullName evidence="1">Uncharacterized protein</fullName>
    </submittedName>
</protein>
<proteinExistence type="predicted"/>
<sequence>VVHSTVTEKVMASAMLGVSLRDRLKNDVTRSRMNIDIVRRIVNVKWQWAGSQSGRQKGCKVQD</sequence>
<reference evidence="1 2" key="1">
    <citation type="journal article" date="2015" name="Nat. Commun.">
        <title>Outbred genome sequencing and CRISPR/Cas9 gene editing in butterflies.</title>
        <authorList>
            <person name="Li X."/>
            <person name="Fan D."/>
            <person name="Zhang W."/>
            <person name="Liu G."/>
            <person name="Zhang L."/>
            <person name="Zhao L."/>
            <person name="Fang X."/>
            <person name="Chen L."/>
            <person name="Dong Y."/>
            <person name="Chen Y."/>
            <person name="Ding Y."/>
            <person name="Zhao R."/>
            <person name="Feng M."/>
            <person name="Zhu Y."/>
            <person name="Feng Y."/>
            <person name="Jiang X."/>
            <person name="Zhu D."/>
            <person name="Xiang H."/>
            <person name="Feng X."/>
            <person name="Li S."/>
            <person name="Wang J."/>
            <person name="Zhang G."/>
            <person name="Kronforst M.R."/>
            <person name="Wang W."/>
        </authorList>
    </citation>
    <scope>NUCLEOTIDE SEQUENCE [LARGE SCALE GENOMIC DNA]</scope>
    <source>
        <strain evidence="1">Ya'a_city_454_Pm</strain>
        <tissue evidence="1">Whole body</tissue>
    </source>
</reference>
<name>A0A0N1I7I7_PAPMA</name>
<dbReference type="Proteomes" id="UP000053240">
    <property type="component" value="Unassembled WGS sequence"/>
</dbReference>
<feature type="non-terminal residue" evidence="1">
    <location>
        <position position="1"/>
    </location>
</feature>
<dbReference type="EMBL" id="KQ460970">
    <property type="protein sequence ID" value="KPJ10181.1"/>
    <property type="molecule type" value="Genomic_DNA"/>
</dbReference>
<dbReference type="AlphaFoldDB" id="A0A0N1I7I7"/>
<accession>A0A0N1I7I7</accession>
<evidence type="ECO:0000313" key="1">
    <source>
        <dbReference type="EMBL" id="KPJ10181.1"/>
    </source>
</evidence>
<evidence type="ECO:0000313" key="2">
    <source>
        <dbReference type="Proteomes" id="UP000053240"/>
    </source>
</evidence>